<evidence type="ECO:0000313" key="11">
    <source>
        <dbReference type="Proteomes" id="UP000516160"/>
    </source>
</evidence>
<organism evidence="10 11">
    <name type="scientific">Alkalicella caledoniensis</name>
    <dbReference type="NCBI Taxonomy" id="2731377"/>
    <lineage>
        <taxon>Bacteria</taxon>
        <taxon>Bacillati</taxon>
        <taxon>Bacillota</taxon>
        <taxon>Clostridia</taxon>
        <taxon>Eubacteriales</taxon>
        <taxon>Proteinivoracaceae</taxon>
        <taxon>Alkalicella</taxon>
    </lineage>
</organism>
<dbReference type="InterPro" id="IPR004552">
    <property type="entry name" value="AGP_acyltrans"/>
</dbReference>
<keyword evidence="6 7" id="KW-0012">Acyltransferase</keyword>
<dbReference type="RefSeq" id="WP_213165470.1">
    <property type="nucleotide sequence ID" value="NZ_CP058559.1"/>
</dbReference>
<keyword evidence="8" id="KW-1133">Transmembrane helix</keyword>
<evidence type="ECO:0000256" key="7">
    <source>
        <dbReference type="RuleBase" id="RU361267"/>
    </source>
</evidence>
<keyword evidence="11" id="KW-1185">Reference proteome</keyword>
<keyword evidence="3 7" id="KW-0444">Lipid biosynthesis</keyword>
<sequence length="238" mass="26951">MLSTVILAIYVVVFLLLSLPYLAIVKLVRVIGLKNVHEKMLEVFVQFFGKSVIRVVGANVEVEGLENLPKGNVLFVGNHQSYADIPIMLGFIPGVKSFIAKKETRRIPVVSWWMVEINCVFLDRQNLRQGMKDMAKAKEFLQEGRSMVIYPEGTRSQNDDMGEFKKGSLKIAQQANVPVVPVAILGSYKLYEQQKKIKKAEVKLTIGEPIFIEKLSKEEQKEIAEIAENRVRIMLKST</sequence>
<name>A0A7G9W8U3_ALKCA</name>
<dbReference type="GO" id="GO:0016020">
    <property type="term" value="C:membrane"/>
    <property type="evidence" value="ECO:0007669"/>
    <property type="project" value="InterPro"/>
</dbReference>
<dbReference type="EMBL" id="CP058559">
    <property type="protein sequence ID" value="QNO15105.1"/>
    <property type="molecule type" value="Genomic_DNA"/>
</dbReference>
<dbReference type="PANTHER" id="PTHR10434:SF64">
    <property type="entry name" value="1-ACYL-SN-GLYCEROL-3-PHOSPHATE ACYLTRANSFERASE-RELATED"/>
    <property type="match status" value="1"/>
</dbReference>
<dbReference type="EC" id="2.3.1.51" evidence="7"/>
<keyword evidence="8" id="KW-0472">Membrane</keyword>
<feature type="transmembrane region" description="Helical" evidence="8">
    <location>
        <begin position="6"/>
        <end position="25"/>
    </location>
</feature>
<dbReference type="PANTHER" id="PTHR10434">
    <property type="entry name" value="1-ACYL-SN-GLYCEROL-3-PHOSPHATE ACYLTRANSFERASE"/>
    <property type="match status" value="1"/>
</dbReference>
<keyword evidence="7" id="KW-0594">Phospholipid biosynthesis</keyword>
<keyword evidence="7" id="KW-1208">Phospholipid metabolism</keyword>
<comment type="catalytic activity">
    <reaction evidence="7">
        <text>a 1-acyl-sn-glycero-3-phosphate + an acyl-CoA = a 1,2-diacyl-sn-glycero-3-phosphate + CoA</text>
        <dbReference type="Rhea" id="RHEA:19709"/>
        <dbReference type="ChEBI" id="CHEBI:57287"/>
        <dbReference type="ChEBI" id="CHEBI:57970"/>
        <dbReference type="ChEBI" id="CHEBI:58342"/>
        <dbReference type="ChEBI" id="CHEBI:58608"/>
        <dbReference type="EC" id="2.3.1.51"/>
    </reaction>
</comment>
<accession>A0A7G9W8U3</accession>
<keyword evidence="4 7" id="KW-0808">Transferase</keyword>
<dbReference type="SMART" id="SM00563">
    <property type="entry name" value="PlsC"/>
    <property type="match status" value="1"/>
</dbReference>
<evidence type="ECO:0000256" key="8">
    <source>
        <dbReference type="SAM" id="Phobius"/>
    </source>
</evidence>
<dbReference type="AlphaFoldDB" id="A0A7G9W8U3"/>
<protein>
    <recommendedName>
        <fullName evidence="7">1-acyl-sn-glycerol-3-phosphate acyltransferase</fullName>
        <ecNumber evidence="7">2.3.1.51</ecNumber>
    </recommendedName>
</protein>
<comment type="domain">
    <text evidence="7">The HXXXXD motif is essential for acyltransferase activity and may constitute the binding site for the phosphate moiety of the glycerol-3-phosphate.</text>
</comment>
<evidence type="ECO:0000259" key="9">
    <source>
        <dbReference type="SMART" id="SM00563"/>
    </source>
</evidence>
<proteinExistence type="inferred from homology"/>
<comment type="pathway">
    <text evidence="1">Lipid metabolism.</text>
</comment>
<dbReference type="NCBIfam" id="TIGR00530">
    <property type="entry name" value="AGP_acyltrn"/>
    <property type="match status" value="1"/>
</dbReference>
<evidence type="ECO:0000256" key="3">
    <source>
        <dbReference type="ARBA" id="ARBA00022516"/>
    </source>
</evidence>
<reference evidence="10 11" key="1">
    <citation type="submission" date="2020-07" db="EMBL/GenBank/DDBJ databases">
        <title>Alkalicella. sp. LB2 genome.</title>
        <authorList>
            <person name="Postec A."/>
            <person name="Quemeneur M."/>
        </authorList>
    </citation>
    <scope>NUCLEOTIDE SEQUENCE [LARGE SCALE GENOMIC DNA]</scope>
    <source>
        <strain evidence="10 11">LB2</strain>
    </source>
</reference>
<evidence type="ECO:0000256" key="4">
    <source>
        <dbReference type="ARBA" id="ARBA00022679"/>
    </source>
</evidence>
<keyword evidence="8" id="KW-0812">Transmembrane</keyword>
<dbReference type="GO" id="GO:0003841">
    <property type="term" value="F:1-acylglycerol-3-phosphate O-acyltransferase activity"/>
    <property type="evidence" value="ECO:0007669"/>
    <property type="project" value="UniProtKB-UniRule"/>
</dbReference>
<dbReference type="Pfam" id="PF01553">
    <property type="entry name" value="Acyltransferase"/>
    <property type="match status" value="1"/>
</dbReference>
<evidence type="ECO:0000256" key="2">
    <source>
        <dbReference type="ARBA" id="ARBA00008655"/>
    </source>
</evidence>
<dbReference type="KEGG" id="acae:HYG86_10205"/>
<evidence type="ECO:0000313" key="10">
    <source>
        <dbReference type="EMBL" id="QNO15105.1"/>
    </source>
</evidence>
<dbReference type="InterPro" id="IPR002123">
    <property type="entry name" value="Plipid/glycerol_acylTrfase"/>
</dbReference>
<dbReference type="SUPFAM" id="SSF69593">
    <property type="entry name" value="Glycerol-3-phosphate (1)-acyltransferase"/>
    <property type="match status" value="1"/>
</dbReference>
<gene>
    <name evidence="10" type="ORF">HYG86_10205</name>
</gene>
<evidence type="ECO:0000256" key="1">
    <source>
        <dbReference type="ARBA" id="ARBA00005189"/>
    </source>
</evidence>
<evidence type="ECO:0000256" key="6">
    <source>
        <dbReference type="ARBA" id="ARBA00023315"/>
    </source>
</evidence>
<dbReference type="CDD" id="cd07989">
    <property type="entry name" value="LPLAT_AGPAT-like"/>
    <property type="match status" value="1"/>
</dbReference>
<dbReference type="GO" id="GO:0006654">
    <property type="term" value="P:phosphatidic acid biosynthetic process"/>
    <property type="evidence" value="ECO:0007669"/>
    <property type="project" value="TreeGrafter"/>
</dbReference>
<evidence type="ECO:0000256" key="5">
    <source>
        <dbReference type="ARBA" id="ARBA00023098"/>
    </source>
</evidence>
<keyword evidence="5 7" id="KW-0443">Lipid metabolism</keyword>
<dbReference type="Proteomes" id="UP000516160">
    <property type="component" value="Chromosome"/>
</dbReference>
<feature type="domain" description="Phospholipid/glycerol acyltransferase" evidence="9">
    <location>
        <begin position="73"/>
        <end position="187"/>
    </location>
</feature>
<comment type="similarity">
    <text evidence="2 7">Belongs to the 1-acyl-sn-glycerol-3-phosphate acyltransferase family.</text>
</comment>